<dbReference type="SMART" id="SM00387">
    <property type="entry name" value="HATPase_c"/>
    <property type="match status" value="1"/>
</dbReference>
<gene>
    <name evidence="14" type="primary">prrB</name>
    <name evidence="14" type="ORF">DSM112329_01220</name>
</gene>
<sequence>MRTLRGRLTLGVLTVLAAVLLVGGIAVSREVDRSERQRVDDTLERTANLSLPIAEIALRNGLPGIDDRLDAVLRATGSSLRLSLGAQTLAESGATLPQSLSAPVGFSTQRIRGRNVRLYTATLRDKDLGGLASLVVSSSLRQVENRQERLRRRMLALGAGMLVLAGLGVFFAAGGVLRPLRRLRSATASIAVDEDLEQRVPVSGSSEARSLAGSFNEMLVRLGRSADERNAALAATRRFAADAGHELRTPLTSVQASLSIIARHPQMDPAQRTQLAVDALTEQRRLVHLLDGLQALARGDANPVEHTDVDLLDVVDASLQSARARHPDVTWITDLQAPVDTVTGWEPGLRLLVDNLIGNAARHGRPGGSVRVAVAPAGRGVLVTVEDDGPGIPPADRERIFEPFARAGHTDRPGSGLGLALVAQQARHHGATVTVGTAADLGGARFEVRFGAAPS</sequence>
<dbReference type="Gene3D" id="1.10.287.130">
    <property type="match status" value="1"/>
</dbReference>
<keyword evidence="7 14" id="KW-0418">Kinase</keyword>
<evidence type="ECO:0000256" key="5">
    <source>
        <dbReference type="ARBA" id="ARBA00022679"/>
    </source>
</evidence>
<keyword evidence="8 11" id="KW-1133">Transmembrane helix</keyword>
<dbReference type="SUPFAM" id="SSF47384">
    <property type="entry name" value="Homodimeric domain of signal transducing histidine kinase"/>
    <property type="match status" value="1"/>
</dbReference>
<dbReference type="SUPFAM" id="SSF55874">
    <property type="entry name" value="ATPase domain of HSP90 chaperone/DNA topoisomerase II/histidine kinase"/>
    <property type="match status" value="1"/>
</dbReference>
<evidence type="ECO:0000259" key="13">
    <source>
        <dbReference type="PROSITE" id="PS50885"/>
    </source>
</evidence>
<dbReference type="InterPro" id="IPR003660">
    <property type="entry name" value="HAMP_dom"/>
</dbReference>
<dbReference type="InterPro" id="IPR005467">
    <property type="entry name" value="His_kinase_dom"/>
</dbReference>
<evidence type="ECO:0000256" key="7">
    <source>
        <dbReference type="ARBA" id="ARBA00022777"/>
    </source>
</evidence>
<dbReference type="InterPro" id="IPR050428">
    <property type="entry name" value="TCS_sensor_his_kinase"/>
</dbReference>
<dbReference type="CDD" id="cd00082">
    <property type="entry name" value="HisKA"/>
    <property type="match status" value="1"/>
</dbReference>
<dbReference type="InterPro" id="IPR004358">
    <property type="entry name" value="Sig_transdc_His_kin-like_C"/>
</dbReference>
<dbReference type="InterPro" id="IPR036097">
    <property type="entry name" value="HisK_dim/P_sf"/>
</dbReference>
<dbReference type="SUPFAM" id="SSF158472">
    <property type="entry name" value="HAMP domain-like"/>
    <property type="match status" value="1"/>
</dbReference>
<evidence type="ECO:0000256" key="3">
    <source>
        <dbReference type="ARBA" id="ARBA00012438"/>
    </source>
</evidence>
<evidence type="ECO:0000259" key="12">
    <source>
        <dbReference type="PROSITE" id="PS50109"/>
    </source>
</evidence>
<evidence type="ECO:0000256" key="10">
    <source>
        <dbReference type="ARBA" id="ARBA00023136"/>
    </source>
</evidence>
<dbReference type="SMART" id="SM00304">
    <property type="entry name" value="HAMP"/>
    <property type="match status" value="1"/>
</dbReference>
<keyword evidence="10 11" id="KW-0472">Membrane</keyword>
<dbReference type="RefSeq" id="WP_354700927.1">
    <property type="nucleotide sequence ID" value="NZ_CP114014.1"/>
</dbReference>
<keyword evidence="5 14" id="KW-0808">Transferase</keyword>
<dbReference type="KEGG" id="parq:DSM112329_01220"/>
<comment type="subcellular location">
    <subcellularLocation>
        <location evidence="2">Cell membrane</location>
    </subcellularLocation>
</comment>
<reference evidence="14" key="1">
    <citation type="submission" date="2022-12" db="EMBL/GenBank/DDBJ databases">
        <title>Paraconexibacter alkalitolerans sp. nov. and Baekduia alba sp. nov., isolated from soil and emended description of the genera Paraconexibacter (Chun et al., 2020) and Baekduia (An et al., 2020).</title>
        <authorList>
            <person name="Vieira S."/>
            <person name="Huber K.J."/>
            <person name="Geppert A."/>
            <person name="Wolf J."/>
            <person name="Neumann-Schaal M."/>
            <person name="Muesken M."/>
            <person name="Overmann J."/>
        </authorList>
    </citation>
    <scope>NUCLEOTIDE SEQUENCE</scope>
    <source>
        <strain evidence="14">AEG42_29</strain>
    </source>
</reference>
<dbReference type="PANTHER" id="PTHR45436">
    <property type="entry name" value="SENSOR HISTIDINE KINASE YKOH"/>
    <property type="match status" value="1"/>
</dbReference>
<evidence type="ECO:0000256" key="2">
    <source>
        <dbReference type="ARBA" id="ARBA00004236"/>
    </source>
</evidence>
<proteinExistence type="predicted"/>
<dbReference type="Pfam" id="PF00672">
    <property type="entry name" value="HAMP"/>
    <property type="match status" value="1"/>
</dbReference>
<keyword evidence="4" id="KW-0597">Phosphoprotein</keyword>
<dbReference type="CDD" id="cd00075">
    <property type="entry name" value="HATPase"/>
    <property type="match status" value="1"/>
</dbReference>
<evidence type="ECO:0000256" key="1">
    <source>
        <dbReference type="ARBA" id="ARBA00000085"/>
    </source>
</evidence>
<organism evidence="14">
    <name type="scientific">Paraconexibacter sp. AEG42_29</name>
    <dbReference type="NCBI Taxonomy" id="2997339"/>
    <lineage>
        <taxon>Bacteria</taxon>
        <taxon>Bacillati</taxon>
        <taxon>Actinomycetota</taxon>
        <taxon>Thermoleophilia</taxon>
        <taxon>Solirubrobacterales</taxon>
        <taxon>Paraconexibacteraceae</taxon>
        <taxon>Paraconexibacter</taxon>
    </lineage>
</organism>
<dbReference type="Gene3D" id="3.30.565.10">
    <property type="entry name" value="Histidine kinase-like ATPase, C-terminal domain"/>
    <property type="match status" value="1"/>
</dbReference>
<dbReference type="InterPro" id="IPR003594">
    <property type="entry name" value="HATPase_dom"/>
</dbReference>
<dbReference type="GO" id="GO:0000155">
    <property type="term" value="F:phosphorelay sensor kinase activity"/>
    <property type="evidence" value="ECO:0007669"/>
    <property type="project" value="InterPro"/>
</dbReference>
<accession>A0AAU7ARU8</accession>
<dbReference type="CDD" id="cd06225">
    <property type="entry name" value="HAMP"/>
    <property type="match status" value="1"/>
</dbReference>
<dbReference type="PROSITE" id="PS50109">
    <property type="entry name" value="HIS_KIN"/>
    <property type="match status" value="1"/>
</dbReference>
<feature type="domain" description="Histidine kinase" evidence="12">
    <location>
        <begin position="242"/>
        <end position="454"/>
    </location>
</feature>
<evidence type="ECO:0000256" key="8">
    <source>
        <dbReference type="ARBA" id="ARBA00022989"/>
    </source>
</evidence>
<dbReference type="PROSITE" id="PS50885">
    <property type="entry name" value="HAMP"/>
    <property type="match status" value="1"/>
</dbReference>
<comment type="catalytic activity">
    <reaction evidence="1">
        <text>ATP + protein L-histidine = ADP + protein N-phospho-L-histidine.</text>
        <dbReference type="EC" id="2.7.13.3"/>
    </reaction>
</comment>
<dbReference type="SMART" id="SM00388">
    <property type="entry name" value="HisKA"/>
    <property type="match status" value="1"/>
</dbReference>
<dbReference type="PRINTS" id="PR00344">
    <property type="entry name" value="BCTRLSENSOR"/>
</dbReference>
<dbReference type="PANTHER" id="PTHR45436:SF5">
    <property type="entry name" value="SENSOR HISTIDINE KINASE TRCS"/>
    <property type="match status" value="1"/>
</dbReference>
<dbReference type="Gene3D" id="6.10.340.10">
    <property type="match status" value="1"/>
</dbReference>
<evidence type="ECO:0000256" key="11">
    <source>
        <dbReference type="SAM" id="Phobius"/>
    </source>
</evidence>
<dbReference type="AlphaFoldDB" id="A0AAU7ARU8"/>
<dbReference type="InterPro" id="IPR036890">
    <property type="entry name" value="HATPase_C_sf"/>
</dbReference>
<evidence type="ECO:0000256" key="4">
    <source>
        <dbReference type="ARBA" id="ARBA00022553"/>
    </source>
</evidence>
<dbReference type="EC" id="2.7.13.3" evidence="3"/>
<evidence type="ECO:0000256" key="9">
    <source>
        <dbReference type="ARBA" id="ARBA00023012"/>
    </source>
</evidence>
<dbReference type="EMBL" id="CP114014">
    <property type="protein sequence ID" value="XAY04387.1"/>
    <property type="molecule type" value="Genomic_DNA"/>
</dbReference>
<protein>
    <recommendedName>
        <fullName evidence="3">histidine kinase</fullName>
        <ecNumber evidence="3">2.7.13.3</ecNumber>
    </recommendedName>
</protein>
<name>A0AAU7ARU8_9ACTN</name>
<feature type="transmembrane region" description="Helical" evidence="11">
    <location>
        <begin position="154"/>
        <end position="177"/>
    </location>
</feature>
<dbReference type="GO" id="GO:0005886">
    <property type="term" value="C:plasma membrane"/>
    <property type="evidence" value="ECO:0007669"/>
    <property type="project" value="UniProtKB-SubCell"/>
</dbReference>
<keyword evidence="9" id="KW-0902">Two-component regulatory system</keyword>
<keyword evidence="6 11" id="KW-0812">Transmembrane</keyword>
<feature type="domain" description="HAMP" evidence="13">
    <location>
        <begin position="174"/>
        <end position="227"/>
    </location>
</feature>
<dbReference type="Pfam" id="PF00512">
    <property type="entry name" value="HisKA"/>
    <property type="match status" value="1"/>
</dbReference>
<dbReference type="InterPro" id="IPR003661">
    <property type="entry name" value="HisK_dim/P_dom"/>
</dbReference>
<evidence type="ECO:0000256" key="6">
    <source>
        <dbReference type="ARBA" id="ARBA00022692"/>
    </source>
</evidence>
<evidence type="ECO:0000313" key="14">
    <source>
        <dbReference type="EMBL" id="XAY04387.1"/>
    </source>
</evidence>
<dbReference type="Pfam" id="PF02518">
    <property type="entry name" value="HATPase_c"/>
    <property type="match status" value="1"/>
</dbReference>